<sequence>MGHWIELADGVLVRRYAELDLSVGLVVGSEQALVIDTRGDTVQGAELAEAARRVTSLPWQVAITHAHFDHCFGTAAFLPAPVWAHERYAAHLRRTTESQRAEWVTHYLAEGRRETAEALGASEPVVADREVRDEVELDLGGRLVRLRHPGRGHTDHDLVVHVPDAAVVFAGDLIEQGAPPAFEDSLPLEWPSTVEEVLRLRPRTVVPGHGDPVGRDFTARQRDELALIADLCRAVTSGSRTESEALHRSPYPAETTREALARADG</sequence>
<protein>
    <submittedName>
        <fullName evidence="3">Glyoxylase-like metal-dependent hydrolase (Beta-lactamase superfamily II)</fullName>
    </submittedName>
</protein>
<organism evidence="3 4">
    <name type="scientific">Haloactinomyces albus</name>
    <dbReference type="NCBI Taxonomy" id="1352928"/>
    <lineage>
        <taxon>Bacteria</taxon>
        <taxon>Bacillati</taxon>
        <taxon>Actinomycetota</taxon>
        <taxon>Actinomycetes</taxon>
        <taxon>Actinopolysporales</taxon>
        <taxon>Actinopolysporaceae</taxon>
        <taxon>Haloactinomyces</taxon>
    </lineage>
</organism>
<dbReference type="GO" id="GO:0016787">
    <property type="term" value="F:hydrolase activity"/>
    <property type="evidence" value="ECO:0007669"/>
    <property type="project" value="UniProtKB-KW"/>
</dbReference>
<comment type="caution">
    <text evidence="3">The sequence shown here is derived from an EMBL/GenBank/DDBJ whole genome shotgun (WGS) entry which is preliminary data.</text>
</comment>
<evidence type="ECO:0000313" key="3">
    <source>
        <dbReference type="EMBL" id="MDR7301029.1"/>
    </source>
</evidence>
<reference evidence="3" key="1">
    <citation type="submission" date="2023-07" db="EMBL/GenBank/DDBJ databases">
        <title>Sequencing the genomes of 1000 actinobacteria strains.</title>
        <authorList>
            <person name="Klenk H.-P."/>
        </authorList>
    </citation>
    <scope>NUCLEOTIDE SEQUENCE</scope>
    <source>
        <strain evidence="3">DSM 45977</strain>
    </source>
</reference>
<proteinExistence type="predicted"/>
<dbReference type="InterPro" id="IPR050855">
    <property type="entry name" value="NDM-1-like"/>
</dbReference>
<evidence type="ECO:0000256" key="1">
    <source>
        <dbReference type="SAM" id="MobiDB-lite"/>
    </source>
</evidence>
<name>A0AAE4CKR4_9ACTN</name>
<feature type="region of interest" description="Disordered" evidence="1">
    <location>
        <begin position="239"/>
        <end position="265"/>
    </location>
</feature>
<dbReference type="SUPFAM" id="SSF56281">
    <property type="entry name" value="Metallo-hydrolase/oxidoreductase"/>
    <property type="match status" value="1"/>
</dbReference>
<keyword evidence="4" id="KW-1185">Reference proteome</keyword>
<dbReference type="SMART" id="SM00849">
    <property type="entry name" value="Lactamase_B"/>
    <property type="match status" value="1"/>
</dbReference>
<dbReference type="Pfam" id="PF00753">
    <property type="entry name" value="Lactamase_B"/>
    <property type="match status" value="1"/>
</dbReference>
<dbReference type="Gene3D" id="3.60.15.10">
    <property type="entry name" value="Ribonuclease Z/Hydroxyacylglutathione hydrolase-like"/>
    <property type="match status" value="1"/>
</dbReference>
<keyword evidence="3" id="KW-0378">Hydrolase</keyword>
<dbReference type="CDD" id="cd16282">
    <property type="entry name" value="metallo-hydrolase-like_MBL-fold"/>
    <property type="match status" value="1"/>
</dbReference>
<evidence type="ECO:0000313" key="4">
    <source>
        <dbReference type="Proteomes" id="UP001180845"/>
    </source>
</evidence>
<dbReference type="RefSeq" id="WP_310270773.1">
    <property type="nucleotide sequence ID" value="NZ_JAVDXW010000001.1"/>
</dbReference>
<gene>
    <name evidence="3" type="ORF">JOF55_001210</name>
</gene>
<dbReference type="PANTHER" id="PTHR42951">
    <property type="entry name" value="METALLO-BETA-LACTAMASE DOMAIN-CONTAINING"/>
    <property type="match status" value="1"/>
</dbReference>
<feature type="domain" description="Metallo-beta-lactamase" evidence="2">
    <location>
        <begin position="20"/>
        <end position="209"/>
    </location>
</feature>
<dbReference type="EMBL" id="JAVDXW010000001">
    <property type="protein sequence ID" value="MDR7301029.1"/>
    <property type="molecule type" value="Genomic_DNA"/>
</dbReference>
<evidence type="ECO:0000259" key="2">
    <source>
        <dbReference type="SMART" id="SM00849"/>
    </source>
</evidence>
<dbReference type="InterPro" id="IPR036866">
    <property type="entry name" value="RibonucZ/Hydroxyglut_hydro"/>
</dbReference>
<dbReference type="AlphaFoldDB" id="A0AAE4CKR4"/>
<dbReference type="PANTHER" id="PTHR42951:SF4">
    <property type="entry name" value="ACYL-COENZYME A THIOESTERASE MBLAC2"/>
    <property type="match status" value="1"/>
</dbReference>
<dbReference type="Proteomes" id="UP001180845">
    <property type="component" value="Unassembled WGS sequence"/>
</dbReference>
<dbReference type="InterPro" id="IPR001279">
    <property type="entry name" value="Metallo-B-lactamas"/>
</dbReference>
<feature type="compositionally biased region" description="Basic and acidic residues" evidence="1">
    <location>
        <begin position="255"/>
        <end position="265"/>
    </location>
</feature>
<accession>A0AAE4CKR4</accession>